<dbReference type="InterPro" id="IPR010699">
    <property type="entry name" value="DUF1275"/>
</dbReference>
<feature type="transmembrane region" description="Helical" evidence="1">
    <location>
        <begin position="197"/>
        <end position="216"/>
    </location>
</feature>
<dbReference type="PANTHER" id="PTHR37314:SF4">
    <property type="entry name" value="UPF0700 TRANSMEMBRANE PROTEIN YOAK"/>
    <property type="match status" value="1"/>
</dbReference>
<dbReference type="RefSeq" id="WP_111214427.1">
    <property type="nucleotide sequence ID" value="NZ_POTY01000082.1"/>
</dbReference>
<dbReference type="Pfam" id="PF06912">
    <property type="entry name" value="DUF1275"/>
    <property type="match status" value="1"/>
</dbReference>
<keyword evidence="1" id="KW-0812">Transmembrane</keyword>
<feature type="transmembrane region" description="Helical" evidence="1">
    <location>
        <begin position="173"/>
        <end position="191"/>
    </location>
</feature>
<evidence type="ECO:0000256" key="1">
    <source>
        <dbReference type="SAM" id="Phobius"/>
    </source>
</evidence>
<organism evidence="2 3">
    <name type="scientific">Micromonospora craterilacus</name>
    <dbReference type="NCBI Taxonomy" id="1655439"/>
    <lineage>
        <taxon>Bacteria</taxon>
        <taxon>Bacillati</taxon>
        <taxon>Actinomycetota</taxon>
        <taxon>Actinomycetes</taxon>
        <taxon>Micromonosporales</taxon>
        <taxon>Micromonosporaceae</taxon>
        <taxon>Micromonospora</taxon>
    </lineage>
</organism>
<reference evidence="2 3" key="1">
    <citation type="submission" date="2018-01" db="EMBL/GenBank/DDBJ databases">
        <title>Draft genome sequence of Jishengella sp. NA12.</title>
        <authorList>
            <person name="Sahin N."/>
            <person name="Ay H."/>
            <person name="Saygin H."/>
        </authorList>
    </citation>
    <scope>NUCLEOTIDE SEQUENCE [LARGE SCALE GENOMIC DNA]</scope>
    <source>
        <strain evidence="2 3">NA12</strain>
    </source>
</reference>
<protein>
    <submittedName>
        <fullName evidence="2">DUF1275 domain-containing protein</fullName>
    </submittedName>
</protein>
<feature type="transmembrane region" description="Helical" evidence="1">
    <location>
        <begin position="7"/>
        <end position="27"/>
    </location>
</feature>
<dbReference type="AlphaFoldDB" id="A0A2W2E5X7"/>
<name>A0A2W2E5X7_9ACTN</name>
<sequence length="242" mass="23671">MIKTYDVPLLVLTVATGAIDGVSYLALDRVFTGNMTGNVLFIGFGLAGVSGLPVLNNLVALLAFMLGAVLAARLTRNASGPAKLPRSGLAILAGGTALTLALAGLWLGTGAPGEAAMLVTTGLLALVLGAQAAAVKHIGIRDLSTVVVTMTIVNLSTDSRAAGGAGAAWLRRFGAIVAMGLGALAAAILTLRVDGSVALLMAGVVMAVGTAMVAAVRRREVAAAAAAAAGTGAGDSGRAAGT</sequence>
<dbReference type="PANTHER" id="PTHR37314">
    <property type="entry name" value="SLR0142 PROTEIN"/>
    <property type="match status" value="1"/>
</dbReference>
<keyword evidence="3" id="KW-1185">Reference proteome</keyword>
<feature type="transmembrane region" description="Helical" evidence="1">
    <location>
        <begin position="115"/>
        <end position="135"/>
    </location>
</feature>
<evidence type="ECO:0000313" key="2">
    <source>
        <dbReference type="EMBL" id="PZG17741.1"/>
    </source>
</evidence>
<keyword evidence="1" id="KW-1133">Transmembrane helix</keyword>
<gene>
    <name evidence="2" type="ORF">C1I95_14885</name>
</gene>
<proteinExistence type="predicted"/>
<accession>A0A2W2E5X7</accession>
<comment type="caution">
    <text evidence="2">The sequence shown here is derived from an EMBL/GenBank/DDBJ whole genome shotgun (WGS) entry which is preliminary data.</text>
</comment>
<feature type="transmembrane region" description="Helical" evidence="1">
    <location>
        <begin position="39"/>
        <end position="68"/>
    </location>
</feature>
<dbReference type="EMBL" id="POTY01000082">
    <property type="protein sequence ID" value="PZG17741.1"/>
    <property type="molecule type" value="Genomic_DNA"/>
</dbReference>
<keyword evidence="1" id="KW-0472">Membrane</keyword>
<feature type="transmembrane region" description="Helical" evidence="1">
    <location>
        <begin position="89"/>
        <end position="109"/>
    </location>
</feature>
<dbReference type="OrthoDB" id="4272751at2"/>
<evidence type="ECO:0000313" key="3">
    <source>
        <dbReference type="Proteomes" id="UP000248924"/>
    </source>
</evidence>
<dbReference type="Proteomes" id="UP000248924">
    <property type="component" value="Unassembled WGS sequence"/>
</dbReference>